<evidence type="ECO:0000313" key="6">
    <source>
        <dbReference type="EMBL" id="RFC68202.1"/>
    </source>
</evidence>
<dbReference type="GO" id="GO:0046677">
    <property type="term" value="P:response to antibiotic"/>
    <property type="evidence" value="ECO:0007669"/>
    <property type="project" value="UniProtKB-KW"/>
</dbReference>
<evidence type="ECO:0000256" key="4">
    <source>
        <dbReference type="ARBA" id="ARBA00023315"/>
    </source>
</evidence>
<dbReference type="SUPFAM" id="SSF110710">
    <property type="entry name" value="TTHA0583/YokD-like"/>
    <property type="match status" value="1"/>
</dbReference>
<evidence type="ECO:0000256" key="2">
    <source>
        <dbReference type="ARBA" id="ARBA00012882"/>
    </source>
</evidence>
<organism evidence="6 7">
    <name type="scientific">Mesorhizobium denitrificans</name>
    <dbReference type="NCBI Taxonomy" id="2294114"/>
    <lineage>
        <taxon>Bacteria</taxon>
        <taxon>Pseudomonadati</taxon>
        <taxon>Pseudomonadota</taxon>
        <taxon>Alphaproteobacteria</taxon>
        <taxon>Hyphomicrobiales</taxon>
        <taxon>Phyllobacteriaceae</taxon>
        <taxon>Mesorhizobium</taxon>
    </lineage>
</organism>
<name>A0A371XG40_9HYPH</name>
<dbReference type="Pfam" id="PF02522">
    <property type="entry name" value="Antibiotic_NAT"/>
    <property type="match status" value="1"/>
</dbReference>
<keyword evidence="5" id="KW-0046">Antibiotic resistance</keyword>
<dbReference type="RefSeq" id="WP_116623345.1">
    <property type="nucleotide sequence ID" value="NZ_QURN01000005.1"/>
</dbReference>
<dbReference type="PANTHER" id="PTHR11104">
    <property type="entry name" value="AMINOGLYCOSIDE N3-ACETYLTRANSFERASE"/>
    <property type="match status" value="1"/>
</dbReference>
<dbReference type="InterPro" id="IPR028345">
    <property type="entry name" value="Antibiotic_NAT-like"/>
</dbReference>
<dbReference type="AlphaFoldDB" id="A0A371XG40"/>
<dbReference type="InterPro" id="IPR003679">
    <property type="entry name" value="Amioglycoside_AcTrfase"/>
</dbReference>
<comment type="similarity">
    <text evidence="1 5">Belongs to the antibiotic N-acetyltransferase family.</text>
</comment>
<dbReference type="EC" id="2.3.1.-" evidence="5"/>
<evidence type="ECO:0000313" key="7">
    <source>
        <dbReference type="Proteomes" id="UP000262379"/>
    </source>
</evidence>
<evidence type="ECO:0000256" key="3">
    <source>
        <dbReference type="ARBA" id="ARBA00022679"/>
    </source>
</evidence>
<dbReference type="Proteomes" id="UP000262379">
    <property type="component" value="Unassembled WGS sequence"/>
</dbReference>
<proteinExistence type="inferred from homology"/>
<dbReference type="PANTHER" id="PTHR11104:SF0">
    <property type="entry name" value="SPBETA PROPHAGE-DERIVED AMINOGLYCOSIDE N(3')-ACETYLTRANSFERASE-LIKE PROTEIN YOKD"/>
    <property type="match status" value="1"/>
</dbReference>
<reference evidence="7" key="1">
    <citation type="submission" date="2018-08" db="EMBL/GenBank/DDBJ databases">
        <authorList>
            <person name="Im W.T."/>
        </authorList>
    </citation>
    <scope>NUCLEOTIDE SEQUENCE [LARGE SCALE GENOMIC DNA]</scope>
    <source>
        <strain evidence="7">LA-28</strain>
    </source>
</reference>
<evidence type="ECO:0000256" key="1">
    <source>
        <dbReference type="ARBA" id="ARBA00006383"/>
    </source>
</evidence>
<keyword evidence="7" id="KW-1185">Reference proteome</keyword>
<comment type="caution">
    <text evidence="6">The sequence shown here is derived from an EMBL/GenBank/DDBJ whole genome shotgun (WGS) entry which is preliminary data.</text>
</comment>
<keyword evidence="3 5" id="KW-0808">Transferase</keyword>
<sequence>MKIAGFEEQIRSLGAVSGDVLYMRASLSKIGLPRPEIETVFLQAVRNVLGSSGTIIVPAFVKQYPRWKRNIPVSDKDTPSNAGALAQLILSLPGAIRSEHPTHSFAGYGPRAREILEGHIGDRACFEPMRSIAEMNALMLLVGCVEESPGFSTVHLAQFDLGLSQQHYLKYVSHVRVRDKSGGESFFHPIESPGCSKQFGRFYEVYSEQTAGLIGKASSMSVRAKSALNIEKSVLERNPRFTICDNGKCLSCSLRGYNKSSIPKYFLSRIQRIFE</sequence>
<dbReference type="EMBL" id="QURN01000005">
    <property type="protein sequence ID" value="RFC68202.1"/>
    <property type="molecule type" value="Genomic_DNA"/>
</dbReference>
<dbReference type="GO" id="GO:0046353">
    <property type="term" value="F:aminoglycoside 3-N-acetyltransferase activity"/>
    <property type="evidence" value="ECO:0007669"/>
    <property type="project" value="UniProtKB-EC"/>
</dbReference>
<gene>
    <name evidence="6" type="ORF">DY251_07985</name>
</gene>
<accession>A0A371XG40</accession>
<keyword evidence="4 5" id="KW-0012">Acyltransferase</keyword>
<comment type="catalytic activity">
    <reaction evidence="5">
        <text>a 2-deoxystreptamine antibiotic + acetyl-CoA = an N(3)-acetyl-2-deoxystreptamine antibiotic + CoA + H(+)</text>
        <dbReference type="Rhea" id="RHEA:12665"/>
        <dbReference type="ChEBI" id="CHEBI:15378"/>
        <dbReference type="ChEBI" id="CHEBI:57287"/>
        <dbReference type="ChEBI" id="CHEBI:57288"/>
        <dbReference type="ChEBI" id="CHEBI:57921"/>
        <dbReference type="ChEBI" id="CHEBI:77452"/>
        <dbReference type="EC" id="2.3.1.81"/>
    </reaction>
</comment>
<evidence type="ECO:0000256" key="5">
    <source>
        <dbReference type="RuleBase" id="RU365031"/>
    </source>
</evidence>
<protein>
    <recommendedName>
        <fullName evidence="2 5">Aminoglycoside N(3)-acetyltransferase</fullName>
        <ecNumber evidence="5">2.3.1.-</ecNumber>
    </recommendedName>
</protein>